<evidence type="ECO:0000313" key="3">
    <source>
        <dbReference type="Proteomes" id="UP000198211"/>
    </source>
</evidence>
<dbReference type="Gene3D" id="1.25.40.10">
    <property type="entry name" value="Tetratricopeptide repeat domain"/>
    <property type="match status" value="1"/>
</dbReference>
<evidence type="ECO:0008006" key="4">
    <source>
        <dbReference type="Google" id="ProtNLM"/>
    </source>
</evidence>
<dbReference type="AlphaFoldDB" id="A0A225WVY3"/>
<gene>
    <name evidence="2" type="ORF">PHMEG_0004242</name>
</gene>
<evidence type="ECO:0000256" key="1">
    <source>
        <dbReference type="SAM" id="MobiDB-lite"/>
    </source>
</evidence>
<feature type="region of interest" description="Disordered" evidence="1">
    <location>
        <begin position="244"/>
        <end position="282"/>
    </location>
</feature>
<organism evidence="2 3">
    <name type="scientific">Phytophthora megakarya</name>
    <dbReference type="NCBI Taxonomy" id="4795"/>
    <lineage>
        <taxon>Eukaryota</taxon>
        <taxon>Sar</taxon>
        <taxon>Stramenopiles</taxon>
        <taxon>Oomycota</taxon>
        <taxon>Peronosporomycetes</taxon>
        <taxon>Peronosporales</taxon>
        <taxon>Peronosporaceae</taxon>
        <taxon>Phytophthora</taxon>
    </lineage>
</organism>
<dbReference type="Proteomes" id="UP000198211">
    <property type="component" value="Unassembled WGS sequence"/>
</dbReference>
<dbReference type="InterPro" id="IPR011990">
    <property type="entry name" value="TPR-like_helical_dom_sf"/>
</dbReference>
<comment type="caution">
    <text evidence="2">The sequence shown here is derived from an EMBL/GenBank/DDBJ whole genome shotgun (WGS) entry which is preliminary data.</text>
</comment>
<name>A0A225WVY3_9STRA</name>
<sequence length="282" mass="31464">MLAVRSMMRASPVALAARKQAVRAFSGNWEYPKVEGSVADITKALTTIGARLSIPTAPLYFTPLKIDHIVREMKGQDELLQVHKTLLLCDAKMAYPSTFAVSSFISACIKQDAADTALEFLRQAENVRHYVKNQSFVRLAEYYASQEDQETVQEIVSLMQTKRVPVTYKMYTFRVLNAKKQGKWDEAVALAKEAANEIQINSNLIIELLQDQNGGILKEHIPLAKYLADKGDVYVNARLADILAGGDGKLPEPKVEEPEKEQEAEAESESEKATDEKEAEDK</sequence>
<evidence type="ECO:0000313" key="2">
    <source>
        <dbReference type="EMBL" id="OWZ21239.1"/>
    </source>
</evidence>
<accession>A0A225WVY3</accession>
<keyword evidence="3" id="KW-1185">Reference proteome</keyword>
<feature type="compositionally biased region" description="Basic and acidic residues" evidence="1">
    <location>
        <begin position="249"/>
        <end position="282"/>
    </location>
</feature>
<proteinExistence type="predicted"/>
<protein>
    <recommendedName>
        <fullName evidence="4">Mitochondrial protein</fullName>
    </recommendedName>
</protein>
<reference evidence="3" key="1">
    <citation type="submission" date="2017-03" db="EMBL/GenBank/DDBJ databases">
        <title>Phytopthora megakarya and P. palmivora, two closely related causual agents of cacao black pod achieved similar genome size and gene model numbers by different mechanisms.</title>
        <authorList>
            <person name="Ali S."/>
            <person name="Shao J."/>
            <person name="Larry D.J."/>
            <person name="Kronmiller B."/>
            <person name="Shen D."/>
            <person name="Strem M.D."/>
            <person name="Melnick R.L."/>
            <person name="Guiltinan M.J."/>
            <person name="Tyler B.M."/>
            <person name="Meinhardt L.W."/>
            <person name="Bailey B.A."/>
        </authorList>
    </citation>
    <scope>NUCLEOTIDE SEQUENCE [LARGE SCALE GENOMIC DNA]</scope>
    <source>
        <strain evidence="3">zdho120</strain>
    </source>
</reference>
<dbReference type="EMBL" id="NBNE01000244">
    <property type="protein sequence ID" value="OWZ21239.1"/>
    <property type="molecule type" value="Genomic_DNA"/>
</dbReference>
<dbReference type="OrthoDB" id="156650at2759"/>